<dbReference type="AlphaFoldDB" id="A0A2I3S7M3"/>
<gene>
    <name evidence="2 4" type="primary">TBL2</name>
</gene>
<dbReference type="EMBL" id="AC198629">
    <property type="status" value="NOT_ANNOTATED_CDS"/>
    <property type="molecule type" value="Genomic_DNA"/>
</dbReference>
<accession>A0A2I3S7M3</accession>
<dbReference type="Proteomes" id="UP000002277">
    <property type="component" value="Chromosome 7"/>
</dbReference>
<feature type="chain" id="PRO_5015081448" evidence="1">
    <location>
        <begin position="31"/>
        <end position="75"/>
    </location>
</feature>
<dbReference type="VGNC" id="VGNC:14094">
    <property type="gene designation" value="TBL2"/>
</dbReference>
<evidence type="ECO:0000313" key="3">
    <source>
        <dbReference type="Proteomes" id="UP000002277"/>
    </source>
</evidence>
<accession>A0A2J8Q8G8</accession>
<evidence type="ECO:0000313" key="2">
    <source>
        <dbReference type="Ensembl" id="ENSPTRP00000072973.1"/>
    </source>
</evidence>
<sequence length="75" mass="8270">MELSQMSELMGLSVLLGLLALMATAAVARGWLRAGEERSGRPAWPRSFFPVGIGEHLQSFTTCQLCDSIKYLLQK</sequence>
<dbReference type="Ensembl" id="ENSPTRT00000087672.1">
    <property type="protein sequence ID" value="ENSPTRP00000072973.1"/>
    <property type="gene ID" value="ENSPTRG00000019273.6"/>
</dbReference>
<reference evidence="2" key="2">
    <citation type="submission" date="2025-08" db="UniProtKB">
        <authorList>
            <consortium name="Ensembl"/>
        </authorList>
    </citation>
    <scope>IDENTIFICATION</scope>
</reference>
<name>A0A2I3S7M3_PANTR</name>
<reference evidence="2 3" key="1">
    <citation type="journal article" date="2005" name="Nature">
        <title>Initial sequence of the chimpanzee genome and comparison with the human genome.</title>
        <authorList>
            <consortium name="Chimpanzee sequencing and analysis consortium"/>
        </authorList>
    </citation>
    <scope>NUCLEOTIDE SEQUENCE [LARGE SCALE GENOMIC DNA]</scope>
</reference>
<keyword evidence="3" id="KW-1185">Reference proteome</keyword>
<protein>
    <submittedName>
        <fullName evidence="2">Transducin beta like 2</fullName>
    </submittedName>
</protein>
<proteinExistence type="predicted"/>
<evidence type="ECO:0000313" key="4">
    <source>
        <dbReference type="VGNC" id="VGNC:14094"/>
    </source>
</evidence>
<keyword evidence="1" id="KW-0732">Signal</keyword>
<feature type="signal peptide" evidence="1">
    <location>
        <begin position="1"/>
        <end position="30"/>
    </location>
</feature>
<organism evidence="2 3">
    <name type="scientific">Pan troglodytes</name>
    <name type="common">Chimpanzee</name>
    <dbReference type="NCBI Taxonomy" id="9598"/>
    <lineage>
        <taxon>Eukaryota</taxon>
        <taxon>Metazoa</taxon>
        <taxon>Chordata</taxon>
        <taxon>Craniata</taxon>
        <taxon>Vertebrata</taxon>
        <taxon>Euteleostomi</taxon>
        <taxon>Mammalia</taxon>
        <taxon>Eutheria</taxon>
        <taxon>Euarchontoglires</taxon>
        <taxon>Primates</taxon>
        <taxon>Haplorrhini</taxon>
        <taxon>Catarrhini</taxon>
        <taxon>Hominidae</taxon>
        <taxon>Pan</taxon>
    </lineage>
</organism>
<reference evidence="2" key="3">
    <citation type="submission" date="2025-09" db="UniProtKB">
        <authorList>
            <consortium name="Ensembl"/>
        </authorList>
    </citation>
    <scope>IDENTIFICATION</scope>
</reference>
<dbReference type="GeneTree" id="ENSGT00390000013836"/>
<dbReference type="Bgee" id="ENSPTRG00000019273">
    <property type="expression patterns" value="Expressed in testis and 20 other cell types or tissues"/>
</dbReference>
<evidence type="ECO:0000256" key="1">
    <source>
        <dbReference type="SAM" id="SignalP"/>
    </source>
</evidence>